<feature type="transmembrane region" description="Helical" evidence="5">
    <location>
        <begin position="349"/>
        <end position="372"/>
    </location>
</feature>
<gene>
    <name evidence="6" type="ORF">K469DRAFT_748034</name>
</gene>
<accession>A0A6A6EEA8</accession>
<feature type="transmembrane region" description="Helical" evidence="5">
    <location>
        <begin position="289"/>
        <end position="310"/>
    </location>
</feature>
<proteinExistence type="predicted"/>
<evidence type="ECO:0000313" key="7">
    <source>
        <dbReference type="Proteomes" id="UP000800200"/>
    </source>
</evidence>
<dbReference type="PANTHER" id="PTHR23502">
    <property type="entry name" value="MAJOR FACILITATOR SUPERFAMILY"/>
    <property type="match status" value="1"/>
</dbReference>
<dbReference type="GO" id="GO:0005886">
    <property type="term" value="C:plasma membrane"/>
    <property type="evidence" value="ECO:0007669"/>
    <property type="project" value="TreeGrafter"/>
</dbReference>
<reference evidence="6" key="1">
    <citation type="journal article" date="2020" name="Stud. Mycol.">
        <title>101 Dothideomycetes genomes: a test case for predicting lifestyles and emergence of pathogens.</title>
        <authorList>
            <person name="Haridas S."/>
            <person name="Albert R."/>
            <person name="Binder M."/>
            <person name="Bloem J."/>
            <person name="Labutti K."/>
            <person name="Salamov A."/>
            <person name="Andreopoulos B."/>
            <person name="Baker S."/>
            <person name="Barry K."/>
            <person name="Bills G."/>
            <person name="Bluhm B."/>
            <person name="Cannon C."/>
            <person name="Castanera R."/>
            <person name="Culley D."/>
            <person name="Daum C."/>
            <person name="Ezra D."/>
            <person name="Gonzalez J."/>
            <person name="Henrissat B."/>
            <person name="Kuo A."/>
            <person name="Liang C."/>
            <person name="Lipzen A."/>
            <person name="Lutzoni F."/>
            <person name="Magnuson J."/>
            <person name="Mondo S."/>
            <person name="Nolan M."/>
            <person name="Ohm R."/>
            <person name="Pangilinan J."/>
            <person name="Park H.-J."/>
            <person name="Ramirez L."/>
            <person name="Alfaro M."/>
            <person name="Sun H."/>
            <person name="Tritt A."/>
            <person name="Yoshinaga Y."/>
            <person name="Zwiers L.-H."/>
            <person name="Turgeon B."/>
            <person name="Goodwin S."/>
            <person name="Spatafora J."/>
            <person name="Crous P."/>
            <person name="Grigoriev I."/>
        </authorList>
    </citation>
    <scope>NUCLEOTIDE SEQUENCE</scope>
    <source>
        <strain evidence="6">CBS 207.26</strain>
    </source>
</reference>
<evidence type="ECO:0000256" key="5">
    <source>
        <dbReference type="SAM" id="Phobius"/>
    </source>
</evidence>
<dbReference type="Proteomes" id="UP000800200">
    <property type="component" value="Unassembled WGS sequence"/>
</dbReference>
<dbReference type="GO" id="GO:0022857">
    <property type="term" value="F:transmembrane transporter activity"/>
    <property type="evidence" value="ECO:0007669"/>
    <property type="project" value="TreeGrafter"/>
</dbReference>
<feature type="transmembrane region" description="Helical" evidence="5">
    <location>
        <begin position="316"/>
        <end position="337"/>
    </location>
</feature>
<feature type="transmembrane region" description="Helical" evidence="5">
    <location>
        <begin position="57"/>
        <end position="74"/>
    </location>
</feature>
<dbReference type="SUPFAM" id="SSF103473">
    <property type="entry name" value="MFS general substrate transporter"/>
    <property type="match status" value="2"/>
</dbReference>
<dbReference type="InterPro" id="IPR036259">
    <property type="entry name" value="MFS_trans_sf"/>
</dbReference>
<dbReference type="PANTHER" id="PTHR23502:SF164">
    <property type="entry name" value="MAJOR FACILITATOR SUPERFAMILY (MFS) PROFILE DOMAIN-CONTAINING PROTEIN"/>
    <property type="match status" value="1"/>
</dbReference>
<organism evidence="6 7">
    <name type="scientific">Zopfia rhizophila CBS 207.26</name>
    <dbReference type="NCBI Taxonomy" id="1314779"/>
    <lineage>
        <taxon>Eukaryota</taxon>
        <taxon>Fungi</taxon>
        <taxon>Dikarya</taxon>
        <taxon>Ascomycota</taxon>
        <taxon>Pezizomycotina</taxon>
        <taxon>Dothideomycetes</taxon>
        <taxon>Dothideomycetes incertae sedis</taxon>
        <taxon>Zopfiaceae</taxon>
        <taxon>Zopfia</taxon>
    </lineage>
</organism>
<feature type="transmembrane region" description="Helical" evidence="5">
    <location>
        <begin position="201"/>
        <end position="224"/>
    </location>
</feature>
<feature type="transmembrane region" description="Helical" evidence="5">
    <location>
        <begin position="384"/>
        <end position="406"/>
    </location>
</feature>
<evidence type="ECO:0000256" key="1">
    <source>
        <dbReference type="ARBA" id="ARBA00004141"/>
    </source>
</evidence>
<comment type="subcellular location">
    <subcellularLocation>
        <location evidence="1">Membrane</location>
        <topology evidence="1">Multi-pass membrane protein</topology>
    </subcellularLocation>
</comment>
<protein>
    <recommendedName>
        <fullName evidence="8">MFS general substrate transporter</fullName>
    </recommendedName>
</protein>
<keyword evidence="3 5" id="KW-1133">Transmembrane helix</keyword>
<evidence type="ECO:0000256" key="2">
    <source>
        <dbReference type="ARBA" id="ARBA00022692"/>
    </source>
</evidence>
<dbReference type="EMBL" id="ML994621">
    <property type="protein sequence ID" value="KAF2189375.1"/>
    <property type="molecule type" value="Genomic_DNA"/>
</dbReference>
<dbReference type="Gene3D" id="1.20.1250.20">
    <property type="entry name" value="MFS general substrate transporter like domains"/>
    <property type="match status" value="1"/>
</dbReference>
<keyword evidence="2 5" id="KW-0812">Transmembrane</keyword>
<evidence type="ECO:0008006" key="8">
    <source>
        <dbReference type="Google" id="ProtNLM"/>
    </source>
</evidence>
<keyword evidence="7" id="KW-1185">Reference proteome</keyword>
<feature type="transmembrane region" description="Helical" evidence="5">
    <location>
        <begin position="244"/>
        <end position="269"/>
    </location>
</feature>
<name>A0A6A6EEA8_9PEZI</name>
<dbReference type="AlphaFoldDB" id="A0A6A6EEA8"/>
<dbReference type="OrthoDB" id="268400at2759"/>
<keyword evidence="4 5" id="KW-0472">Membrane</keyword>
<evidence type="ECO:0000313" key="6">
    <source>
        <dbReference type="EMBL" id="KAF2189375.1"/>
    </source>
</evidence>
<feature type="transmembrane region" description="Helical" evidence="5">
    <location>
        <begin position="95"/>
        <end position="116"/>
    </location>
</feature>
<sequence>MSAKDLKKASLFSNYEDTMRDLAGSVYLISADGRVLNLPIPSRLRADPLNWSTGKRARAFFAFYFFACVGLTAVQGPGLMLEALSQEFNEKSNHVNLSLLVDAPALFMGVGAFIWIPLSLAIGRRTVFLLCAFILVASTALSGTAQNFTQYLVAVSLQGLAEGFSTSVHSPSADDNCLKELLVFGKVGGGWKAMGRCYPQVLICFLNPLIFWVALLEAAIFGGLRSLGSTYASVLSASPYFLPQHVVALINLTAAVGALLAWPASGLMIARLTRCFARRNSGVRDAEHYLAAFVLPVVASALSVIIYGYAVERKWHWIWIYVCFGLNTFGFAGLATANTLWATAAFPRWASAAMVVLVGGGYSASFGLSFAITPWIKSQGFGGANLGIGILILALGIVLVPMAYWGKDIRRRILTKWGTWEEGALRPTIVRRTGNAREKSPAIL</sequence>
<evidence type="ECO:0000256" key="3">
    <source>
        <dbReference type="ARBA" id="ARBA00022989"/>
    </source>
</evidence>
<evidence type="ECO:0000256" key="4">
    <source>
        <dbReference type="ARBA" id="ARBA00023136"/>
    </source>
</evidence>